<evidence type="ECO:0000256" key="1">
    <source>
        <dbReference type="ARBA" id="ARBA00022614"/>
    </source>
</evidence>
<comment type="caution">
    <text evidence="3">The sequence shown here is derived from an EMBL/GenBank/DDBJ whole genome shotgun (WGS) entry which is preliminary data.</text>
</comment>
<dbReference type="GO" id="GO:0016787">
    <property type="term" value="F:hydrolase activity"/>
    <property type="evidence" value="ECO:0007669"/>
    <property type="project" value="UniProtKB-KW"/>
</dbReference>
<organism evidence="3 4">
    <name type="scientific">Arabidopsis suecica</name>
    <name type="common">Swedish thale-cress</name>
    <name type="synonym">Cardaminopsis suecica</name>
    <dbReference type="NCBI Taxonomy" id="45249"/>
    <lineage>
        <taxon>Eukaryota</taxon>
        <taxon>Viridiplantae</taxon>
        <taxon>Streptophyta</taxon>
        <taxon>Embryophyta</taxon>
        <taxon>Tracheophyta</taxon>
        <taxon>Spermatophyta</taxon>
        <taxon>Magnoliopsida</taxon>
        <taxon>eudicotyledons</taxon>
        <taxon>Gunneridae</taxon>
        <taxon>Pentapetalae</taxon>
        <taxon>rosids</taxon>
        <taxon>malvids</taxon>
        <taxon>Brassicales</taxon>
        <taxon>Brassicaceae</taxon>
        <taxon>Camelineae</taxon>
        <taxon>Arabidopsis</taxon>
    </lineage>
</organism>
<protein>
    <submittedName>
        <fullName evidence="3">P-loop containing nucleoside triphosphate hydrolase</fullName>
    </submittedName>
</protein>
<gene>
    <name evidence="3" type="ORF">ISN44_As10g007240</name>
</gene>
<dbReference type="InterPro" id="IPR044974">
    <property type="entry name" value="Disease_R_plants"/>
</dbReference>
<evidence type="ECO:0000313" key="3">
    <source>
        <dbReference type="EMBL" id="KAG7563968.1"/>
    </source>
</evidence>
<dbReference type="AlphaFoldDB" id="A0A8T1ZT36"/>
<dbReference type="OrthoDB" id="1107890at2759"/>
<proteinExistence type="predicted"/>
<reference evidence="3 4" key="1">
    <citation type="submission" date="2020-12" db="EMBL/GenBank/DDBJ databases">
        <title>Concerted genomic and epigenomic changes stabilize Arabidopsis allopolyploids.</title>
        <authorList>
            <person name="Chen Z."/>
        </authorList>
    </citation>
    <scope>NUCLEOTIDE SEQUENCE [LARGE SCALE GENOMIC DNA]</scope>
    <source>
        <strain evidence="3">As9502</strain>
        <tissue evidence="3">Leaf</tissue>
    </source>
</reference>
<dbReference type="Proteomes" id="UP000694251">
    <property type="component" value="Chromosome 10"/>
</dbReference>
<evidence type="ECO:0000256" key="2">
    <source>
        <dbReference type="ARBA" id="ARBA00022737"/>
    </source>
</evidence>
<keyword evidence="4" id="KW-1185">Reference proteome</keyword>
<keyword evidence="3" id="KW-0378">Hydrolase</keyword>
<dbReference type="InterPro" id="IPR011713">
    <property type="entry name" value="Leu-rich_rpt_3"/>
</dbReference>
<name>A0A8T1ZT36_ARASU</name>
<evidence type="ECO:0000313" key="4">
    <source>
        <dbReference type="Proteomes" id="UP000694251"/>
    </source>
</evidence>
<sequence>MRERLKNRKVLICIDDLDDQLVLDALVGQTHWFGCGSRIIVITKDKHFLRAHEIDHIYEVRLPSEEAALEMLCRYAFKQKYPPDGFLELASEGTKNVLGISLDIDEIDEVHIHENAFKGMRNLFFLKFFTKRQKKEIRWHLSKGFDHFPPKLRLLSWERYPLRCMPSNFHPENLVKLEMRWSKLEKLWDGVHPVTGLKEINLWGSKNLIEIPNLSMATNLEKLVLNDCSSLVEVPSSIQYLDKLYDFQMERCENLEILPTGINLQSLYDLNLMGCSRLKRFPNISSNISTLDLYGTTIEEFPSNLHLENLVNLRMCEMRSGKLWEREQMLSPSLTRIYLSNIPTLVELPSSIQNLHKLEELSIWNCKNLETLPTGINLKSLYSLDLSGCSQLRSFPDISTNISELFLNETAIEEVPWWIENFSNLSFISMSECKNLKYVSLNISKLKHLEMVDFSDCGELSEVILNNSPSSVTNNTHFPVCIKFINCFKVDQEALLMEQSGFFEFSCDEVPSYFTHQTIGASLINVPLLHISPCQPFFIFRACALVDSESIFIDRPSKFQVCCRFIDSLGNHFDPPNQHHVFSAYKKASHMVIFECSFPLNDDNAPLAELKYDHVDIQFQLTHKNCQLKLKGCGIRFFEDDESSDDNETEYSEECSYSDDKYLGNETDYSEKWEDCDDSDLSSEIEQWKDCEFRSSSSMVGQAVQSVGDGPLSPAVMSELEVRVRFRFLVAWSGIGFSGSVVYGFDLFREKSFWSAPSLASGLWEESLTLVMSLVPSWSSNEGPFVIAGAWRWCWCCRIPPFSEFQSVSF</sequence>
<keyword evidence="1" id="KW-0433">Leucine-rich repeat</keyword>
<dbReference type="GO" id="GO:0006952">
    <property type="term" value="P:defense response"/>
    <property type="evidence" value="ECO:0007669"/>
    <property type="project" value="InterPro"/>
</dbReference>
<accession>A0A8T1ZT36</accession>
<keyword evidence="2" id="KW-0677">Repeat</keyword>
<dbReference type="FunFam" id="3.80.10.10:FF:000386">
    <property type="entry name" value="Disease resistance protein RPS4"/>
    <property type="match status" value="1"/>
</dbReference>
<dbReference type="PANTHER" id="PTHR11017:SF364">
    <property type="entry name" value="DISEASE RESISTANCE PROTEIN (TIR-NBS-LRR CLASS) FAMILY"/>
    <property type="match status" value="1"/>
</dbReference>
<dbReference type="PANTHER" id="PTHR11017">
    <property type="entry name" value="LEUCINE-RICH REPEAT-CONTAINING PROTEIN"/>
    <property type="match status" value="1"/>
</dbReference>
<dbReference type="EMBL" id="JAEFBJ010000010">
    <property type="protein sequence ID" value="KAG7563968.1"/>
    <property type="molecule type" value="Genomic_DNA"/>
</dbReference>
<dbReference type="Pfam" id="PF07725">
    <property type="entry name" value="LRR_3"/>
    <property type="match status" value="1"/>
</dbReference>